<proteinExistence type="inferred from homology"/>
<keyword evidence="3 5" id="KW-0732">Signal</keyword>
<reference evidence="6 7" key="1">
    <citation type="submission" date="2023-03" db="EMBL/GenBank/DDBJ databases">
        <title>Novel Species.</title>
        <authorList>
            <person name="Ma S."/>
        </authorList>
    </citation>
    <scope>NUCLEOTIDE SEQUENCE [LARGE SCALE GENOMIC DNA]</scope>
    <source>
        <strain evidence="6 7">LIND6LT2</strain>
    </source>
</reference>
<feature type="compositionally biased region" description="Low complexity" evidence="4">
    <location>
        <begin position="30"/>
        <end position="40"/>
    </location>
</feature>
<dbReference type="Gene3D" id="3.40.190.10">
    <property type="entry name" value="Periplasmic binding protein-like II"/>
    <property type="match status" value="2"/>
</dbReference>
<dbReference type="PANTHER" id="PTHR30061:SF50">
    <property type="entry name" value="MALTOSE_MALTODEXTRIN-BINDING PERIPLASMIC PROTEIN"/>
    <property type="match status" value="1"/>
</dbReference>
<feature type="signal peptide" evidence="5">
    <location>
        <begin position="1"/>
        <end position="19"/>
    </location>
</feature>
<evidence type="ECO:0000256" key="2">
    <source>
        <dbReference type="ARBA" id="ARBA00022448"/>
    </source>
</evidence>
<keyword evidence="2" id="KW-0813">Transport</keyword>
<sequence length="426" mass="46716">MKKLLATILTVVLGVSVLAGCGNSNKSETSDTSSQSEQTSAVSQAKEPKELTFWHYFTSINGETVQKYVDEYNAMQDDVKINFEFVPRDELLKQFTIGLVSGELPDMTFVDNPDHASFSAMGLFADITDKVQAWEDGNKFLEGALNSAKYNGRIYGLPHASNALALYYDVDMLAAAGVQPPETWEELEAAAAKLTSGNTYGLAFSAIKNEEGTFQMLPFLLSSGATVDTLDSAGGVKALTFLSDLTNKGYVSKEVLNWAQGDVEKQFVSGNAAMIINGPWIKANLQKNAPDKNWAVTKLPKDKEFASTLGGENIVILNNSEVTDEAWEFLKWFMSKENNIEFCKTVGRFSPRSDVTPEEVWGDDAVMKVFADQMQYAQPRGPHPKWPEVSAVIINAVQESLSGVKEPAQALKDAQVKIDEINSTLK</sequence>
<evidence type="ECO:0000256" key="3">
    <source>
        <dbReference type="ARBA" id="ARBA00022729"/>
    </source>
</evidence>
<dbReference type="EMBL" id="CP121687">
    <property type="protein sequence ID" value="WZL69714.1"/>
    <property type="molecule type" value="Genomic_DNA"/>
</dbReference>
<organism evidence="6 7">
    <name type="scientific">Defluviitalea saccharophila</name>
    <dbReference type="NCBI Taxonomy" id="879970"/>
    <lineage>
        <taxon>Bacteria</taxon>
        <taxon>Bacillati</taxon>
        <taxon>Bacillota</taxon>
        <taxon>Clostridia</taxon>
        <taxon>Lachnospirales</taxon>
        <taxon>Defluviitaleaceae</taxon>
        <taxon>Defluviitalea</taxon>
    </lineage>
</organism>
<feature type="region of interest" description="Disordered" evidence="4">
    <location>
        <begin position="24"/>
        <end position="44"/>
    </location>
</feature>
<evidence type="ECO:0000313" key="7">
    <source>
        <dbReference type="Proteomes" id="UP001486565"/>
    </source>
</evidence>
<dbReference type="RefSeq" id="WP_341876703.1">
    <property type="nucleotide sequence ID" value="NZ_CP121687.1"/>
</dbReference>
<name>A0ABZ2Y513_9FIRM</name>
<evidence type="ECO:0000256" key="5">
    <source>
        <dbReference type="SAM" id="SignalP"/>
    </source>
</evidence>
<evidence type="ECO:0000256" key="1">
    <source>
        <dbReference type="ARBA" id="ARBA00008520"/>
    </source>
</evidence>
<dbReference type="Proteomes" id="UP001486565">
    <property type="component" value="Chromosome"/>
</dbReference>
<dbReference type="PROSITE" id="PS51257">
    <property type="entry name" value="PROKAR_LIPOPROTEIN"/>
    <property type="match status" value="1"/>
</dbReference>
<protein>
    <submittedName>
        <fullName evidence="6">ABC transporter substrate-binding protein</fullName>
    </submittedName>
</protein>
<feature type="chain" id="PRO_5045899536" evidence="5">
    <location>
        <begin position="20"/>
        <end position="426"/>
    </location>
</feature>
<dbReference type="SUPFAM" id="SSF53850">
    <property type="entry name" value="Periplasmic binding protein-like II"/>
    <property type="match status" value="1"/>
</dbReference>
<dbReference type="CDD" id="cd14748">
    <property type="entry name" value="PBP2_UgpB"/>
    <property type="match status" value="1"/>
</dbReference>
<dbReference type="Pfam" id="PF13416">
    <property type="entry name" value="SBP_bac_8"/>
    <property type="match status" value="1"/>
</dbReference>
<accession>A0ABZ2Y513</accession>
<evidence type="ECO:0000313" key="6">
    <source>
        <dbReference type="EMBL" id="WZL69714.1"/>
    </source>
</evidence>
<comment type="similarity">
    <text evidence="1">Belongs to the bacterial solute-binding protein 1 family.</text>
</comment>
<evidence type="ECO:0000256" key="4">
    <source>
        <dbReference type="SAM" id="MobiDB-lite"/>
    </source>
</evidence>
<gene>
    <name evidence="6" type="ORF">QBE51_13155</name>
</gene>
<dbReference type="InterPro" id="IPR006059">
    <property type="entry name" value="SBP"/>
</dbReference>
<dbReference type="PANTHER" id="PTHR30061">
    <property type="entry name" value="MALTOSE-BINDING PERIPLASMIC PROTEIN"/>
    <property type="match status" value="1"/>
</dbReference>
<keyword evidence="7" id="KW-1185">Reference proteome</keyword>